<comment type="similarity">
    <text evidence="8">Belongs to the class-I aminoacyl-tRNA synthetase family.</text>
</comment>
<keyword evidence="4 8" id="KW-0648">Protein biosynthesis</keyword>
<dbReference type="PROSITE" id="PS00178">
    <property type="entry name" value="AA_TRNA_LIGASE_I"/>
    <property type="match status" value="1"/>
</dbReference>
<gene>
    <name evidence="10" type="ORF">FB561_4699</name>
</gene>
<evidence type="ECO:0000256" key="5">
    <source>
        <dbReference type="ARBA" id="ARBA00023146"/>
    </source>
</evidence>
<evidence type="ECO:0000256" key="8">
    <source>
        <dbReference type="RuleBase" id="RU363039"/>
    </source>
</evidence>
<evidence type="ECO:0000256" key="7">
    <source>
        <dbReference type="ARBA" id="ARBA00047364"/>
    </source>
</evidence>
<reference evidence="10 11" key="1">
    <citation type="submission" date="2019-06" db="EMBL/GenBank/DDBJ databases">
        <title>Sequencing the genomes of 1000 actinobacteria strains.</title>
        <authorList>
            <person name="Klenk H.-P."/>
        </authorList>
    </citation>
    <scope>NUCLEOTIDE SEQUENCE [LARGE SCALE GENOMIC DNA]</scope>
    <source>
        <strain evidence="10 11">DSM 24683</strain>
    </source>
</reference>
<dbReference type="InterPro" id="IPR033911">
    <property type="entry name" value="MetRS_core"/>
</dbReference>
<dbReference type="SUPFAM" id="SSF52374">
    <property type="entry name" value="Nucleotidylyl transferase"/>
    <property type="match status" value="1"/>
</dbReference>
<keyword evidence="2 8" id="KW-0547">Nucleotide-binding</keyword>
<protein>
    <recommendedName>
        <fullName evidence="6">Methionyl-tRNA synthetase</fullName>
    </recommendedName>
</protein>
<evidence type="ECO:0000256" key="1">
    <source>
        <dbReference type="ARBA" id="ARBA00022598"/>
    </source>
</evidence>
<evidence type="ECO:0000256" key="2">
    <source>
        <dbReference type="ARBA" id="ARBA00022741"/>
    </source>
</evidence>
<evidence type="ECO:0000313" key="10">
    <source>
        <dbReference type="EMBL" id="TWD83535.1"/>
    </source>
</evidence>
<comment type="caution">
    <text evidence="10">The sequence shown here is derived from an EMBL/GenBank/DDBJ whole genome shotgun (WGS) entry which is preliminary data.</text>
</comment>
<evidence type="ECO:0000256" key="6">
    <source>
        <dbReference type="ARBA" id="ARBA00030904"/>
    </source>
</evidence>
<dbReference type="InterPro" id="IPR015413">
    <property type="entry name" value="Methionyl/Leucyl_tRNA_Synth"/>
</dbReference>
<sequence>MTDPVTGAVPAPPDGKVTVITFPQPTANGPLHVGHLSGPYLAADIAARAARTRGEQVVVTTGLDVHQNYVLTRAEHEGVEVGVMLADFRADIIDTYRQARVGYDRFSDPLTDEHAPIIRDLMNHLVASGAAPLREVTLHACEDCGRTLHESYLSGLCGCCHAPAAGGACEQCGSFTQVGTMVDPVCGRCGGAPRPYRATVPVLRMEDYRATLTSVWLRAQLPPAVRALIGRQLAGELPEIALAYPTNWGIEGDGELAGLRIGSYTEIALTDLYNVARAIDPEATDLPAYLAALGRADQLWHFLGLDNAYWYAVYWQAIWAAVGVNPLPLSGLVVNEFYTLDGSKFSTSRNHAIWAGELLRKENPAVVRLFLAWDRPDRYASDFTWKSFQAFSDRVEPLLDGSRAITEPLPPALAQRELARGEAALRPAGFDPALAVRSLITLLAGGAEDTGHLRAALTGTGGE</sequence>
<dbReference type="OrthoDB" id="9810191at2"/>
<dbReference type="AlphaFoldDB" id="A0A561BXC1"/>
<feature type="domain" description="Methionyl/Leucyl tRNA synthetase" evidence="9">
    <location>
        <begin position="19"/>
        <end position="390"/>
    </location>
</feature>
<dbReference type="Gene3D" id="2.20.28.20">
    <property type="entry name" value="Methionyl-tRNA synthetase, Zn-domain"/>
    <property type="match status" value="1"/>
</dbReference>
<dbReference type="RefSeq" id="WP_145810190.1">
    <property type="nucleotide sequence ID" value="NZ_VIVK01000001.1"/>
</dbReference>
<dbReference type="EMBL" id="VIVK01000001">
    <property type="protein sequence ID" value="TWD83535.1"/>
    <property type="molecule type" value="Genomic_DNA"/>
</dbReference>
<evidence type="ECO:0000259" key="9">
    <source>
        <dbReference type="Pfam" id="PF09334"/>
    </source>
</evidence>
<dbReference type="GO" id="GO:0006431">
    <property type="term" value="P:methionyl-tRNA aminoacylation"/>
    <property type="evidence" value="ECO:0007669"/>
    <property type="project" value="InterPro"/>
</dbReference>
<keyword evidence="5 8" id="KW-0030">Aminoacyl-tRNA synthetase</keyword>
<dbReference type="GO" id="GO:0005524">
    <property type="term" value="F:ATP binding"/>
    <property type="evidence" value="ECO:0007669"/>
    <property type="project" value="UniProtKB-KW"/>
</dbReference>
<dbReference type="GO" id="GO:0005829">
    <property type="term" value="C:cytosol"/>
    <property type="evidence" value="ECO:0007669"/>
    <property type="project" value="TreeGrafter"/>
</dbReference>
<keyword evidence="11" id="KW-1185">Reference proteome</keyword>
<name>A0A561BXC1_9ACTN</name>
<evidence type="ECO:0000256" key="4">
    <source>
        <dbReference type="ARBA" id="ARBA00022917"/>
    </source>
</evidence>
<dbReference type="InterPro" id="IPR014729">
    <property type="entry name" value="Rossmann-like_a/b/a_fold"/>
</dbReference>
<dbReference type="Pfam" id="PF09334">
    <property type="entry name" value="tRNA-synt_1g"/>
    <property type="match status" value="1"/>
</dbReference>
<dbReference type="InterPro" id="IPR001412">
    <property type="entry name" value="aa-tRNA-synth_I_CS"/>
</dbReference>
<proteinExistence type="inferred from homology"/>
<dbReference type="Gene3D" id="3.40.50.620">
    <property type="entry name" value="HUPs"/>
    <property type="match status" value="1"/>
</dbReference>
<dbReference type="InterPro" id="IPR029038">
    <property type="entry name" value="MetRS_Zn"/>
</dbReference>
<dbReference type="GO" id="GO:0004825">
    <property type="term" value="F:methionine-tRNA ligase activity"/>
    <property type="evidence" value="ECO:0007669"/>
    <property type="project" value="UniProtKB-EC"/>
</dbReference>
<dbReference type="PANTHER" id="PTHR45765">
    <property type="entry name" value="METHIONINE--TRNA LIGASE"/>
    <property type="match status" value="1"/>
</dbReference>
<dbReference type="Proteomes" id="UP000318380">
    <property type="component" value="Unassembled WGS sequence"/>
</dbReference>
<dbReference type="PRINTS" id="PR01041">
    <property type="entry name" value="TRNASYNTHMET"/>
</dbReference>
<keyword evidence="1 8" id="KW-0436">Ligase</keyword>
<comment type="catalytic activity">
    <reaction evidence="7">
        <text>tRNA(Met) + L-methionine + ATP = L-methionyl-tRNA(Met) + AMP + diphosphate</text>
        <dbReference type="Rhea" id="RHEA:13481"/>
        <dbReference type="Rhea" id="RHEA-COMP:9667"/>
        <dbReference type="Rhea" id="RHEA-COMP:9698"/>
        <dbReference type="ChEBI" id="CHEBI:30616"/>
        <dbReference type="ChEBI" id="CHEBI:33019"/>
        <dbReference type="ChEBI" id="CHEBI:57844"/>
        <dbReference type="ChEBI" id="CHEBI:78442"/>
        <dbReference type="ChEBI" id="CHEBI:78530"/>
        <dbReference type="ChEBI" id="CHEBI:456215"/>
        <dbReference type="EC" id="6.1.1.10"/>
    </reaction>
</comment>
<keyword evidence="3 8" id="KW-0067">ATP-binding</keyword>
<accession>A0A561BXC1</accession>
<organism evidence="10 11">
    <name type="scientific">Kribbella amoyensis</name>
    <dbReference type="NCBI Taxonomy" id="996641"/>
    <lineage>
        <taxon>Bacteria</taxon>
        <taxon>Bacillati</taxon>
        <taxon>Actinomycetota</taxon>
        <taxon>Actinomycetes</taxon>
        <taxon>Propionibacteriales</taxon>
        <taxon>Kribbellaceae</taxon>
        <taxon>Kribbella</taxon>
    </lineage>
</organism>
<evidence type="ECO:0000256" key="3">
    <source>
        <dbReference type="ARBA" id="ARBA00022840"/>
    </source>
</evidence>
<dbReference type="PANTHER" id="PTHR45765:SF1">
    <property type="entry name" value="METHIONINE--TRNA LIGASE, CYTOPLASMIC"/>
    <property type="match status" value="1"/>
</dbReference>
<dbReference type="InterPro" id="IPR023458">
    <property type="entry name" value="Met-tRNA_ligase_1"/>
</dbReference>
<evidence type="ECO:0000313" key="11">
    <source>
        <dbReference type="Proteomes" id="UP000318380"/>
    </source>
</evidence>